<dbReference type="SUPFAM" id="SSF55874">
    <property type="entry name" value="ATPase domain of HSP90 chaperone/DNA topoisomerase II/histidine kinase"/>
    <property type="match status" value="1"/>
</dbReference>
<evidence type="ECO:0000256" key="1">
    <source>
        <dbReference type="ARBA" id="ARBA00022527"/>
    </source>
</evidence>
<dbReference type="PANTHER" id="PTHR35526:SF3">
    <property type="entry name" value="ANTI-SIGMA-F FACTOR RSBW"/>
    <property type="match status" value="1"/>
</dbReference>
<sequence length="139" mass="14924">MDDSEAPGPLALDLAADVPPLVLVRRWAADALADLTDDELGDCVLVVTELVANAYDHGCVPRRVMLRRSVDPCAVHIEVEDGSSGEPTLGRSRLGPQRGRGLVIVDRLSKEWGTVRHAGGKTVWARVPCASSSWDWSAA</sequence>
<dbReference type="PANTHER" id="PTHR35526">
    <property type="entry name" value="ANTI-SIGMA-F FACTOR RSBW-RELATED"/>
    <property type="match status" value="1"/>
</dbReference>
<accession>A0ABW1PGR0</accession>
<keyword evidence="3" id="KW-0547">Nucleotide-binding</keyword>
<keyword evidence="1" id="KW-0808">Transferase</keyword>
<keyword evidence="1" id="KW-0723">Serine/threonine-protein kinase</keyword>
<dbReference type="Gene3D" id="3.30.565.10">
    <property type="entry name" value="Histidine kinase-like ATPase, C-terminal domain"/>
    <property type="match status" value="1"/>
</dbReference>
<dbReference type="InterPro" id="IPR050267">
    <property type="entry name" value="Anti-sigma-factor_SerPK"/>
</dbReference>
<dbReference type="GO" id="GO:0005524">
    <property type="term" value="F:ATP binding"/>
    <property type="evidence" value="ECO:0007669"/>
    <property type="project" value="UniProtKB-KW"/>
</dbReference>
<keyword evidence="3" id="KW-0067">ATP-binding</keyword>
<dbReference type="Proteomes" id="UP001596220">
    <property type="component" value="Unassembled WGS sequence"/>
</dbReference>
<dbReference type="RefSeq" id="WP_380641762.1">
    <property type="nucleotide sequence ID" value="NZ_JBHSQO010000053.1"/>
</dbReference>
<organism evidence="3 4">
    <name type="scientific">Saccharothrix lopnurensis</name>
    <dbReference type="NCBI Taxonomy" id="1670621"/>
    <lineage>
        <taxon>Bacteria</taxon>
        <taxon>Bacillati</taxon>
        <taxon>Actinomycetota</taxon>
        <taxon>Actinomycetes</taxon>
        <taxon>Pseudonocardiales</taxon>
        <taxon>Pseudonocardiaceae</taxon>
        <taxon>Saccharothrix</taxon>
    </lineage>
</organism>
<dbReference type="InterPro" id="IPR003594">
    <property type="entry name" value="HATPase_dom"/>
</dbReference>
<proteinExistence type="predicted"/>
<gene>
    <name evidence="3" type="ORF">ACFP3R_32470</name>
</gene>
<keyword evidence="1" id="KW-0418">Kinase</keyword>
<dbReference type="InterPro" id="IPR036890">
    <property type="entry name" value="HATPase_C_sf"/>
</dbReference>
<name>A0ABW1PGR0_9PSEU</name>
<comment type="caution">
    <text evidence="3">The sequence shown here is derived from an EMBL/GenBank/DDBJ whole genome shotgun (WGS) entry which is preliminary data.</text>
</comment>
<keyword evidence="4" id="KW-1185">Reference proteome</keyword>
<reference evidence="4" key="1">
    <citation type="journal article" date="2019" name="Int. J. Syst. Evol. Microbiol.">
        <title>The Global Catalogue of Microorganisms (GCM) 10K type strain sequencing project: providing services to taxonomists for standard genome sequencing and annotation.</title>
        <authorList>
            <consortium name="The Broad Institute Genomics Platform"/>
            <consortium name="The Broad Institute Genome Sequencing Center for Infectious Disease"/>
            <person name="Wu L."/>
            <person name="Ma J."/>
        </authorList>
    </citation>
    <scope>NUCLEOTIDE SEQUENCE [LARGE SCALE GENOMIC DNA]</scope>
    <source>
        <strain evidence="4">CGMCC 4.7246</strain>
    </source>
</reference>
<evidence type="ECO:0000259" key="2">
    <source>
        <dbReference type="Pfam" id="PF13581"/>
    </source>
</evidence>
<evidence type="ECO:0000313" key="3">
    <source>
        <dbReference type="EMBL" id="MFC6094007.1"/>
    </source>
</evidence>
<dbReference type="Pfam" id="PF13581">
    <property type="entry name" value="HATPase_c_2"/>
    <property type="match status" value="1"/>
</dbReference>
<dbReference type="EMBL" id="JBHSQO010000053">
    <property type="protein sequence ID" value="MFC6094007.1"/>
    <property type="molecule type" value="Genomic_DNA"/>
</dbReference>
<dbReference type="CDD" id="cd16936">
    <property type="entry name" value="HATPase_RsbW-like"/>
    <property type="match status" value="1"/>
</dbReference>
<protein>
    <submittedName>
        <fullName evidence="3">ATP-binding protein</fullName>
    </submittedName>
</protein>
<evidence type="ECO:0000313" key="4">
    <source>
        <dbReference type="Proteomes" id="UP001596220"/>
    </source>
</evidence>
<feature type="domain" description="Histidine kinase/HSP90-like ATPase" evidence="2">
    <location>
        <begin position="17"/>
        <end position="126"/>
    </location>
</feature>